<dbReference type="PANTHER" id="PTHR24356">
    <property type="entry name" value="SERINE/THREONINE-PROTEIN KINASE"/>
    <property type="match status" value="1"/>
</dbReference>
<dbReference type="EMBL" id="JAKKPZ010000056">
    <property type="protein sequence ID" value="KAI1705466.1"/>
    <property type="molecule type" value="Genomic_DNA"/>
</dbReference>
<keyword evidence="5 12" id="KW-0418">Kinase</keyword>
<dbReference type="GO" id="GO:0004674">
    <property type="term" value="F:protein serine/threonine kinase activity"/>
    <property type="evidence" value="ECO:0007669"/>
    <property type="project" value="UniProtKB-KW"/>
</dbReference>
<keyword evidence="6" id="KW-0067">ATP-binding</keyword>
<feature type="domain" description="Protein kinase" evidence="11">
    <location>
        <begin position="245"/>
        <end position="488"/>
    </location>
</feature>
<feature type="compositionally biased region" description="Polar residues" evidence="9">
    <location>
        <begin position="162"/>
        <end position="171"/>
    </location>
</feature>
<evidence type="ECO:0000256" key="9">
    <source>
        <dbReference type="SAM" id="MobiDB-lite"/>
    </source>
</evidence>
<proteinExistence type="predicted"/>
<evidence type="ECO:0000256" key="4">
    <source>
        <dbReference type="ARBA" id="ARBA00022741"/>
    </source>
</evidence>
<dbReference type="Gene3D" id="3.30.200.20">
    <property type="entry name" value="Phosphorylase Kinase, domain 1"/>
    <property type="match status" value="1"/>
</dbReference>
<keyword evidence="10" id="KW-0732">Signal</keyword>
<evidence type="ECO:0000256" key="5">
    <source>
        <dbReference type="ARBA" id="ARBA00022777"/>
    </source>
</evidence>
<feature type="compositionally biased region" description="Basic and acidic residues" evidence="9">
    <location>
        <begin position="116"/>
        <end position="137"/>
    </location>
</feature>
<comment type="catalytic activity">
    <reaction evidence="7">
        <text>L-threonyl-[protein] + ATP = O-phospho-L-threonyl-[protein] + ADP + H(+)</text>
        <dbReference type="Rhea" id="RHEA:46608"/>
        <dbReference type="Rhea" id="RHEA-COMP:11060"/>
        <dbReference type="Rhea" id="RHEA-COMP:11605"/>
        <dbReference type="ChEBI" id="CHEBI:15378"/>
        <dbReference type="ChEBI" id="CHEBI:30013"/>
        <dbReference type="ChEBI" id="CHEBI:30616"/>
        <dbReference type="ChEBI" id="CHEBI:61977"/>
        <dbReference type="ChEBI" id="CHEBI:456216"/>
        <dbReference type="EC" id="2.7.11.1"/>
    </reaction>
</comment>
<dbReference type="SMART" id="SM00220">
    <property type="entry name" value="S_TKc"/>
    <property type="match status" value="1"/>
</dbReference>
<comment type="catalytic activity">
    <reaction evidence="8">
        <text>L-seryl-[protein] + ATP = O-phospho-L-seryl-[protein] + ADP + H(+)</text>
        <dbReference type="Rhea" id="RHEA:17989"/>
        <dbReference type="Rhea" id="RHEA-COMP:9863"/>
        <dbReference type="Rhea" id="RHEA-COMP:11604"/>
        <dbReference type="ChEBI" id="CHEBI:15378"/>
        <dbReference type="ChEBI" id="CHEBI:29999"/>
        <dbReference type="ChEBI" id="CHEBI:30616"/>
        <dbReference type="ChEBI" id="CHEBI:83421"/>
        <dbReference type="ChEBI" id="CHEBI:456216"/>
        <dbReference type="EC" id="2.7.11.1"/>
    </reaction>
</comment>
<keyword evidence="3" id="KW-0808">Transferase</keyword>
<keyword evidence="4" id="KW-0547">Nucleotide-binding</keyword>
<dbReference type="EC" id="2.7.11.1" evidence="1"/>
<dbReference type="InterPro" id="IPR000719">
    <property type="entry name" value="Prot_kinase_dom"/>
</dbReference>
<feature type="signal peptide" evidence="10">
    <location>
        <begin position="1"/>
        <end position="18"/>
    </location>
</feature>
<dbReference type="InterPro" id="IPR008271">
    <property type="entry name" value="Ser/Thr_kinase_AS"/>
</dbReference>
<keyword evidence="2" id="KW-0723">Serine/threonine-protein kinase</keyword>
<organism evidence="12 13">
    <name type="scientific">Ditylenchus destructor</name>
    <dbReference type="NCBI Taxonomy" id="166010"/>
    <lineage>
        <taxon>Eukaryota</taxon>
        <taxon>Metazoa</taxon>
        <taxon>Ecdysozoa</taxon>
        <taxon>Nematoda</taxon>
        <taxon>Chromadorea</taxon>
        <taxon>Rhabditida</taxon>
        <taxon>Tylenchina</taxon>
        <taxon>Tylenchomorpha</taxon>
        <taxon>Sphaerularioidea</taxon>
        <taxon>Anguinidae</taxon>
        <taxon>Anguininae</taxon>
        <taxon>Ditylenchus</taxon>
    </lineage>
</organism>
<name>A0AAD4R2M8_9BILA</name>
<keyword evidence="13" id="KW-1185">Reference proteome</keyword>
<evidence type="ECO:0000259" key="11">
    <source>
        <dbReference type="PROSITE" id="PS50011"/>
    </source>
</evidence>
<dbReference type="GO" id="GO:0005524">
    <property type="term" value="F:ATP binding"/>
    <property type="evidence" value="ECO:0007669"/>
    <property type="project" value="UniProtKB-KW"/>
</dbReference>
<dbReference type="Gene3D" id="1.10.510.10">
    <property type="entry name" value="Transferase(Phosphotransferase) domain 1"/>
    <property type="match status" value="2"/>
</dbReference>
<dbReference type="Pfam" id="PF00069">
    <property type="entry name" value="Pkinase"/>
    <property type="match status" value="2"/>
</dbReference>
<feature type="chain" id="PRO_5041932315" description="non-specific serine/threonine protein kinase" evidence="10">
    <location>
        <begin position="19"/>
        <end position="965"/>
    </location>
</feature>
<evidence type="ECO:0000256" key="3">
    <source>
        <dbReference type="ARBA" id="ARBA00022679"/>
    </source>
</evidence>
<evidence type="ECO:0000256" key="7">
    <source>
        <dbReference type="ARBA" id="ARBA00047899"/>
    </source>
</evidence>
<gene>
    <name evidence="12" type="ORF">DdX_13604</name>
</gene>
<dbReference type="Proteomes" id="UP001201812">
    <property type="component" value="Unassembled WGS sequence"/>
</dbReference>
<feature type="region of interest" description="Disordered" evidence="9">
    <location>
        <begin position="60"/>
        <end position="137"/>
    </location>
</feature>
<dbReference type="PROSITE" id="PS00108">
    <property type="entry name" value="PROTEIN_KINASE_ST"/>
    <property type="match status" value="1"/>
</dbReference>
<feature type="region of interest" description="Disordered" evidence="9">
    <location>
        <begin position="158"/>
        <end position="178"/>
    </location>
</feature>
<evidence type="ECO:0000256" key="8">
    <source>
        <dbReference type="ARBA" id="ARBA00048679"/>
    </source>
</evidence>
<dbReference type="SUPFAM" id="SSF56112">
    <property type="entry name" value="Protein kinase-like (PK-like)"/>
    <property type="match status" value="2"/>
</dbReference>
<accession>A0AAD4R2M8</accession>
<evidence type="ECO:0000256" key="1">
    <source>
        <dbReference type="ARBA" id="ARBA00012513"/>
    </source>
</evidence>
<evidence type="ECO:0000256" key="10">
    <source>
        <dbReference type="SAM" id="SignalP"/>
    </source>
</evidence>
<evidence type="ECO:0000256" key="2">
    <source>
        <dbReference type="ARBA" id="ARBA00022527"/>
    </source>
</evidence>
<dbReference type="InterPro" id="IPR011009">
    <property type="entry name" value="Kinase-like_dom_sf"/>
</dbReference>
<sequence>MCWYTLALLYFLYSIDLAHQYDANSNTTTKLGQEQQKLSYGDFTWEDSRELRRFHEAVFRKRRTASTTPENSHQSALSNSSKGQNERDVKSKHVLKSGAEAAIPATQNPLMPNHKPGNEESTKHHPNKETSSDENFSHEPNLEHVHAQTPVDLIEHSHTETQKPVNSQNLNAGKVRKGRTGKYLKLSTKFKPPPKVRMKMYKKLADLRAEWNPGLYPEFEHLSDTEKKNLIRKLKARRSHDFEEVKPEKILAHGEVGTVRAFRNIKNRKLYVIQKMEVEKIDELTFNKIKEALSPPTDMFSFRVEAYYVDSEYVYVVGHAHYGSTYDRFLSWLNVIRNKIHEHIVLDIEEVRNQTAQIILAMTEEENLLLSHPENIYIMHNGQLRVGYFDLIKPVWKERKEKPGRLGYSPPRVSKDRPYSTNDNWWTLAVLMCEMFLGEKPTADHEGKIIWPQHIKVPKEFEEFVNKLLHMAPDEQVSLKNVEDDPFFKGFKWKLAKEIFDGKGARPRFRPVPGNHIKFVDNLHTLVFPNGEPIPKDKNEANKMREKLDEEGVCFHRVSDPKAFHLEVQLCKLRSAWKNKEFKKRRLKDFEDVSDLKPFGGGSYADVFLYRGKFGNKDFYAAKRFEIERMLRKEEEVPKIEEDSFEENKKKSVDFVSFVLREVEILQMIDSEFTIDMVAFDWVAGFKEEKSEEVYEEYVGITEEDVRIFVAELVEAVAHLHEKNIVHVDLKLENMLLNKNGHLQLTDYGLSFQMKRKRERPREGTFWYTAPEALDEEEKHKKINTKVCDWWSVGVVAYELLLGRTPFEWPIYHPEHDEGFFTDHPNMSRDDKVLRAILERKMYPLPFAVPLSPEAVSFLRDLMDYDVDRRLGAKGADEVRRHAWFQEIHVPEKGITGEKERKTSLPKIEFSKLIRDGNKDTKTRYIVASELGASETWYEDTATGDKFMQKIPGTLAWKRRRRKRR</sequence>
<dbReference type="AlphaFoldDB" id="A0AAD4R2M8"/>
<evidence type="ECO:0000256" key="6">
    <source>
        <dbReference type="ARBA" id="ARBA00022840"/>
    </source>
</evidence>
<dbReference type="InterPro" id="IPR050236">
    <property type="entry name" value="Ser_Thr_kinase_AGC"/>
</dbReference>
<feature type="domain" description="Protein kinase" evidence="11">
    <location>
        <begin position="593"/>
        <end position="885"/>
    </location>
</feature>
<reference evidence="12" key="1">
    <citation type="submission" date="2022-01" db="EMBL/GenBank/DDBJ databases">
        <title>Genome Sequence Resource for Two Populations of Ditylenchus destructor, the Migratory Endoparasitic Phytonematode.</title>
        <authorList>
            <person name="Zhang H."/>
            <person name="Lin R."/>
            <person name="Xie B."/>
        </authorList>
    </citation>
    <scope>NUCLEOTIDE SEQUENCE</scope>
    <source>
        <strain evidence="12">BazhouSP</strain>
    </source>
</reference>
<protein>
    <recommendedName>
        <fullName evidence="1">non-specific serine/threonine protein kinase</fullName>
        <ecNumber evidence="1">2.7.11.1</ecNumber>
    </recommendedName>
</protein>
<feature type="compositionally biased region" description="Polar residues" evidence="9">
    <location>
        <begin position="65"/>
        <end position="83"/>
    </location>
</feature>
<dbReference type="PROSITE" id="PS50011">
    <property type="entry name" value="PROTEIN_KINASE_DOM"/>
    <property type="match status" value="2"/>
</dbReference>
<evidence type="ECO:0000313" key="12">
    <source>
        <dbReference type="EMBL" id="KAI1705466.1"/>
    </source>
</evidence>
<evidence type="ECO:0000313" key="13">
    <source>
        <dbReference type="Proteomes" id="UP001201812"/>
    </source>
</evidence>
<comment type="caution">
    <text evidence="12">The sequence shown here is derived from an EMBL/GenBank/DDBJ whole genome shotgun (WGS) entry which is preliminary data.</text>
</comment>